<dbReference type="AlphaFoldDB" id="A0A9D1WQ33"/>
<feature type="transmembrane region" description="Helical" evidence="6">
    <location>
        <begin position="299"/>
        <end position="329"/>
    </location>
</feature>
<dbReference type="PROSITE" id="PS50267">
    <property type="entry name" value="NA_NEUROTRAN_SYMP_3"/>
    <property type="match status" value="1"/>
</dbReference>
<keyword evidence="3 6" id="KW-0812">Transmembrane</keyword>
<feature type="transmembrane region" description="Helical" evidence="6">
    <location>
        <begin position="386"/>
        <end position="407"/>
    </location>
</feature>
<feature type="transmembrane region" description="Helical" evidence="6">
    <location>
        <begin position="428"/>
        <end position="446"/>
    </location>
</feature>
<evidence type="ECO:0000256" key="2">
    <source>
        <dbReference type="ARBA" id="ARBA00022448"/>
    </source>
</evidence>
<feature type="transmembrane region" description="Helical" evidence="6">
    <location>
        <begin position="90"/>
        <end position="112"/>
    </location>
</feature>
<dbReference type="EMBL" id="DXFC01000231">
    <property type="protein sequence ID" value="HIX62117.1"/>
    <property type="molecule type" value="Genomic_DNA"/>
</dbReference>
<evidence type="ECO:0000256" key="6">
    <source>
        <dbReference type="SAM" id="Phobius"/>
    </source>
</evidence>
<feature type="transmembrane region" description="Helical" evidence="6">
    <location>
        <begin position="150"/>
        <end position="169"/>
    </location>
</feature>
<comment type="subcellular location">
    <subcellularLocation>
        <location evidence="1">Membrane</location>
        <topology evidence="1">Multi-pass membrane protein</topology>
    </subcellularLocation>
</comment>
<keyword evidence="2" id="KW-0813">Transport</keyword>
<dbReference type="SUPFAM" id="SSF161070">
    <property type="entry name" value="SNF-like"/>
    <property type="match status" value="1"/>
</dbReference>
<sequence>MSKLVHAQWSSRMAFILAATGSAVGLGNIWRFSYLVGDSGGAAFVLIYLACVALVGLPVLVSEWLIGRRGQKNPIHAMAELATKSGQPKAWALVGASGVLAAFLILSFYSIIGGWSLSYTLGSVTGRFSGQDIDGIGAIFGNLLGSPGILALWHTAFMALVIWIVARGVTKGLEGAVRTMMPALVLLLLILVGYGMTTGHFGEAMAFMFRPDWSAVTGGVVLAAMGQAFFTLSLGMGIMMAYGSYLGEEVSLLGTARTVIVLDTIIALLAGMAIFPIVFANGMSPSEGPGLIFVNLPVAFGNIAGGTLLGLMFFLLLTFAALTSAISLLEPTVELVEERTPLSRVGATIISGVAVWVLGIAALLSFNIWDDVLFFGLNIFDLLDTFTSKVMLPLTGLGAIIFVAWCLERNSVTQELGLTGGKEQLWNLVARYVAPIGLIAVFLAGLF</sequence>
<reference evidence="7" key="2">
    <citation type="submission" date="2021-04" db="EMBL/GenBank/DDBJ databases">
        <authorList>
            <person name="Gilroy R."/>
        </authorList>
    </citation>
    <scope>NUCLEOTIDE SEQUENCE</scope>
    <source>
        <strain evidence="7">1193</strain>
    </source>
</reference>
<feature type="transmembrane region" description="Helical" evidence="6">
    <location>
        <begin position="259"/>
        <end position="279"/>
    </location>
</feature>
<feature type="transmembrane region" description="Helical" evidence="6">
    <location>
        <begin position="341"/>
        <end position="366"/>
    </location>
</feature>
<evidence type="ECO:0000313" key="8">
    <source>
        <dbReference type="Proteomes" id="UP000824248"/>
    </source>
</evidence>
<evidence type="ECO:0000256" key="1">
    <source>
        <dbReference type="ARBA" id="ARBA00004141"/>
    </source>
</evidence>
<keyword evidence="5 6" id="KW-0472">Membrane</keyword>
<feature type="transmembrane region" description="Helical" evidence="6">
    <location>
        <begin position="42"/>
        <end position="66"/>
    </location>
</feature>
<dbReference type="InterPro" id="IPR000175">
    <property type="entry name" value="Na/ntran_symport"/>
</dbReference>
<keyword evidence="4 6" id="KW-1133">Transmembrane helix</keyword>
<dbReference type="InterPro" id="IPR047218">
    <property type="entry name" value="YocR/YhdH-like"/>
</dbReference>
<proteinExistence type="predicted"/>
<evidence type="ECO:0000313" key="7">
    <source>
        <dbReference type="EMBL" id="HIX62117.1"/>
    </source>
</evidence>
<evidence type="ECO:0000256" key="4">
    <source>
        <dbReference type="ARBA" id="ARBA00022989"/>
    </source>
</evidence>
<dbReference type="CDD" id="cd10336">
    <property type="entry name" value="SLC6sbd_Tyt1-Like"/>
    <property type="match status" value="1"/>
</dbReference>
<dbReference type="PANTHER" id="PTHR42948:SF1">
    <property type="entry name" value="TRANSPORTER"/>
    <property type="match status" value="1"/>
</dbReference>
<dbReference type="NCBIfam" id="NF037979">
    <property type="entry name" value="Na_transp"/>
    <property type="match status" value="1"/>
</dbReference>
<comment type="caution">
    <text evidence="7">The sequence shown here is derived from an EMBL/GenBank/DDBJ whole genome shotgun (WGS) entry which is preliminary data.</text>
</comment>
<accession>A0A9D1WQ33</accession>
<protein>
    <submittedName>
        <fullName evidence="7">Sodium-dependent transporter</fullName>
    </submittedName>
</protein>
<dbReference type="Pfam" id="PF00209">
    <property type="entry name" value="SNF"/>
    <property type="match status" value="2"/>
</dbReference>
<dbReference type="Proteomes" id="UP000824248">
    <property type="component" value="Unassembled WGS sequence"/>
</dbReference>
<dbReference type="InterPro" id="IPR037272">
    <property type="entry name" value="SNS_sf"/>
</dbReference>
<dbReference type="GO" id="GO:0016020">
    <property type="term" value="C:membrane"/>
    <property type="evidence" value="ECO:0007669"/>
    <property type="project" value="UniProtKB-SubCell"/>
</dbReference>
<evidence type="ECO:0000256" key="3">
    <source>
        <dbReference type="ARBA" id="ARBA00022692"/>
    </source>
</evidence>
<name>A0A9D1WQ33_9GAMM</name>
<dbReference type="PANTHER" id="PTHR42948">
    <property type="entry name" value="TRANSPORTER"/>
    <property type="match status" value="1"/>
</dbReference>
<evidence type="ECO:0000256" key="5">
    <source>
        <dbReference type="ARBA" id="ARBA00023136"/>
    </source>
</evidence>
<organism evidence="7 8">
    <name type="scientific">Candidatus Halomonas stercoripullorum</name>
    <dbReference type="NCBI Taxonomy" id="2838617"/>
    <lineage>
        <taxon>Bacteria</taxon>
        <taxon>Pseudomonadati</taxon>
        <taxon>Pseudomonadota</taxon>
        <taxon>Gammaproteobacteria</taxon>
        <taxon>Oceanospirillales</taxon>
        <taxon>Halomonadaceae</taxon>
        <taxon>Halomonas</taxon>
    </lineage>
</organism>
<feature type="transmembrane region" description="Helical" evidence="6">
    <location>
        <begin position="181"/>
        <end position="201"/>
    </location>
</feature>
<feature type="transmembrane region" description="Helical" evidence="6">
    <location>
        <begin position="221"/>
        <end position="247"/>
    </location>
</feature>
<feature type="transmembrane region" description="Helical" evidence="6">
    <location>
        <begin position="12"/>
        <end position="30"/>
    </location>
</feature>
<dbReference type="PRINTS" id="PR00176">
    <property type="entry name" value="NANEUSMPORT"/>
</dbReference>
<reference evidence="7" key="1">
    <citation type="journal article" date="2021" name="PeerJ">
        <title>Extensive microbial diversity within the chicken gut microbiome revealed by metagenomics and culture.</title>
        <authorList>
            <person name="Gilroy R."/>
            <person name="Ravi A."/>
            <person name="Getino M."/>
            <person name="Pursley I."/>
            <person name="Horton D.L."/>
            <person name="Alikhan N.F."/>
            <person name="Baker D."/>
            <person name="Gharbi K."/>
            <person name="Hall N."/>
            <person name="Watson M."/>
            <person name="Adriaenssens E.M."/>
            <person name="Foster-Nyarko E."/>
            <person name="Jarju S."/>
            <person name="Secka A."/>
            <person name="Antonio M."/>
            <person name="Oren A."/>
            <person name="Chaudhuri R.R."/>
            <person name="La Ragione R."/>
            <person name="Hildebrand F."/>
            <person name="Pallen M.J."/>
        </authorList>
    </citation>
    <scope>NUCLEOTIDE SEQUENCE</scope>
    <source>
        <strain evidence="7">1193</strain>
    </source>
</reference>
<gene>
    <name evidence="7" type="ORF">H9854_07785</name>
</gene>